<dbReference type="InterPro" id="IPR003339">
    <property type="entry name" value="ABC/ECF_trnsptr_transmembrane"/>
</dbReference>
<dbReference type="CDD" id="cd16914">
    <property type="entry name" value="EcfT"/>
    <property type="match status" value="1"/>
</dbReference>
<feature type="transmembrane region" description="Helical" evidence="6">
    <location>
        <begin position="162"/>
        <end position="183"/>
    </location>
</feature>
<dbReference type="Pfam" id="PF02361">
    <property type="entry name" value="CbiQ"/>
    <property type="match status" value="1"/>
</dbReference>
<dbReference type="Proteomes" id="UP001254848">
    <property type="component" value="Unassembled WGS sequence"/>
</dbReference>
<dbReference type="RefSeq" id="WP_413781454.1">
    <property type="nucleotide sequence ID" value="NZ_JAUOZS010000001.1"/>
</dbReference>
<protein>
    <submittedName>
        <fullName evidence="7">Cobalt ECF transporter T component CbiQ</fullName>
    </submittedName>
</protein>
<reference evidence="7 8" key="1">
    <citation type="submission" date="2023-07" db="EMBL/GenBank/DDBJ databases">
        <title>The novel representative of Negativicutes class, Anaeroselena agilis gen. nov. sp. nov.</title>
        <authorList>
            <person name="Prokofeva M.I."/>
            <person name="Elcheninov A.G."/>
            <person name="Klyukina A."/>
            <person name="Kublanov I.V."/>
            <person name="Frolov E.N."/>
            <person name="Podosokorskaya O.A."/>
        </authorList>
    </citation>
    <scope>NUCLEOTIDE SEQUENCE [LARGE SCALE GENOMIC DNA]</scope>
    <source>
        <strain evidence="7 8">4137-cl</strain>
    </source>
</reference>
<evidence type="ECO:0000256" key="6">
    <source>
        <dbReference type="SAM" id="Phobius"/>
    </source>
</evidence>
<name>A0ABU3P1S0_9FIRM</name>
<dbReference type="InterPro" id="IPR012809">
    <property type="entry name" value="ECF_CbiQ"/>
</dbReference>
<evidence type="ECO:0000313" key="8">
    <source>
        <dbReference type="Proteomes" id="UP001254848"/>
    </source>
</evidence>
<keyword evidence="8" id="KW-1185">Reference proteome</keyword>
<feature type="transmembrane region" description="Helical" evidence="6">
    <location>
        <begin position="195"/>
        <end position="223"/>
    </location>
</feature>
<sequence>MTSLPIWLTSGEPGPLPVAKRRWRRADYLTKTLAGIQEIMAEDMLQTGTAARRGLLQPVEPRVKIAGTVLLLLAAAITTSIPALAAVHGLLFLAALASGIGARDYLLRVWLPAGVFAGLVVLPAILSWVTPGDPLLYIYRGVEWRAGPLSLPADLAVTRQGLSAAAMVLLRSAASLGLVLLLVKTTRWPVLTKAFQSLGVPAVFVMVLELTYRYLFLFLLLLADFLLGRRSRLVGGESAVARLEWIGGTLAGFLRLAGEYSREIAAAMTARGYGGAGQKAPPVRPGPGEAVYLVTVITICFILLGGFHLGKYGF</sequence>
<organism evidence="7 8">
    <name type="scientific">Anaeroselena agilis</name>
    <dbReference type="NCBI Taxonomy" id="3063788"/>
    <lineage>
        <taxon>Bacteria</taxon>
        <taxon>Bacillati</taxon>
        <taxon>Bacillota</taxon>
        <taxon>Negativicutes</taxon>
        <taxon>Acetonemataceae</taxon>
        <taxon>Anaeroselena</taxon>
    </lineage>
</organism>
<keyword evidence="2" id="KW-1003">Cell membrane</keyword>
<keyword evidence="4 6" id="KW-1133">Transmembrane helix</keyword>
<feature type="transmembrane region" description="Helical" evidence="6">
    <location>
        <begin position="290"/>
        <end position="310"/>
    </location>
</feature>
<evidence type="ECO:0000256" key="3">
    <source>
        <dbReference type="ARBA" id="ARBA00022692"/>
    </source>
</evidence>
<feature type="transmembrane region" description="Helical" evidence="6">
    <location>
        <begin position="109"/>
        <end position="129"/>
    </location>
</feature>
<comment type="caution">
    <text evidence="7">The sequence shown here is derived from an EMBL/GenBank/DDBJ whole genome shotgun (WGS) entry which is preliminary data.</text>
</comment>
<dbReference type="EMBL" id="JAUOZS010000001">
    <property type="protein sequence ID" value="MDT8902992.1"/>
    <property type="molecule type" value="Genomic_DNA"/>
</dbReference>
<gene>
    <name evidence="7" type="primary">cbiQ</name>
    <name evidence="7" type="ORF">Q4T40_17245</name>
</gene>
<evidence type="ECO:0000256" key="5">
    <source>
        <dbReference type="ARBA" id="ARBA00023136"/>
    </source>
</evidence>
<accession>A0ABU3P1S0</accession>
<dbReference type="InterPro" id="IPR051611">
    <property type="entry name" value="ECF_transporter_component"/>
</dbReference>
<dbReference type="PANTHER" id="PTHR34857:SF2">
    <property type="entry name" value="SLL0384 PROTEIN"/>
    <property type="match status" value="1"/>
</dbReference>
<keyword evidence="3 6" id="KW-0812">Transmembrane</keyword>
<proteinExistence type="predicted"/>
<feature type="transmembrane region" description="Helical" evidence="6">
    <location>
        <begin position="65"/>
        <end position="97"/>
    </location>
</feature>
<evidence type="ECO:0000313" key="7">
    <source>
        <dbReference type="EMBL" id="MDT8902992.1"/>
    </source>
</evidence>
<dbReference type="PANTHER" id="PTHR34857">
    <property type="entry name" value="SLL0384 PROTEIN"/>
    <property type="match status" value="1"/>
</dbReference>
<evidence type="ECO:0000256" key="2">
    <source>
        <dbReference type="ARBA" id="ARBA00022475"/>
    </source>
</evidence>
<evidence type="ECO:0000256" key="4">
    <source>
        <dbReference type="ARBA" id="ARBA00022989"/>
    </source>
</evidence>
<evidence type="ECO:0000256" key="1">
    <source>
        <dbReference type="ARBA" id="ARBA00004651"/>
    </source>
</evidence>
<dbReference type="NCBIfam" id="TIGR02454">
    <property type="entry name" value="ECF_T_CbiQ"/>
    <property type="match status" value="1"/>
</dbReference>
<comment type="subcellular location">
    <subcellularLocation>
        <location evidence="1">Cell membrane</location>
        <topology evidence="1">Multi-pass membrane protein</topology>
    </subcellularLocation>
</comment>
<keyword evidence="5 6" id="KW-0472">Membrane</keyword>